<gene>
    <name evidence="2" type="ORF">CSOJ01_01861</name>
</gene>
<proteinExistence type="predicted"/>
<dbReference type="Proteomes" id="UP000652219">
    <property type="component" value="Unassembled WGS sequence"/>
</dbReference>
<organism evidence="2 3">
    <name type="scientific">Colletotrichum sojae</name>
    <dbReference type="NCBI Taxonomy" id="2175907"/>
    <lineage>
        <taxon>Eukaryota</taxon>
        <taxon>Fungi</taxon>
        <taxon>Dikarya</taxon>
        <taxon>Ascomycota</taxon>
        <taxon>Pezizomycotina</taxon>
        <taxon>Sordariomycetes</taxon>
        <taxon>Hypocreomycetidae</taxon>
        <taxon>Glomerellales</taxon>
        <taxon>Glomerellaceae</taxon>
        <taxon>Colletotrichum</taxon>
        <taxon>Colletotrichum orchidearum species complex</taxon>
    </lineage>
</organism>
<protein>
    <submittedName>
        <fullName evidence="2">Uncharacterized protein</fullName>
    </submittedName>
</protein>
<dbReference type="AlphaFoldDB" id="A0A8H6JTC9"/>
<feature type="region of interest" description="Disordered" evidence="1">
    <location>
        <begin position="54"/>
        <end position="83"/>
    </location>
</feature>
<reference evidence="2 3" key="1">
    <citation type="journal article" date="2020" name="Phytopathology">
        <title>Genome Sequence Resources of Colletotrichum truncatum, C. plurivorum, C. musicola, and C. sojae: Four Species Pathogenic to Soybean (Glycine max).</title>
        <authorList>
            <person name="Rogerio F."/>
            <person name="Boufleur T.R."/>
            <person name="Ciampi-Guillardi M."/>
            <person name="Sukno S.A."/>
            <person name="Thon M.R."/>
            <person name="Massola Junior N.S."/>
            <person name="Baroncelli R."/>
        </authorList>
    </citation>
    <scope>NUCLEOTIDE SEQUENCE [LARGE SCALE GENOMIC DNA]</scope>
    <source>
        <strain evidence="2 3">LFN0009</strain>
    </source>
</reference>
<comment type="caution">
    <text evidence="2">The sequence shown here is derived from an EMBL/GenBank/DDBJ whole genome shotgun (WGS) entry which is preliminary data.</text>
</comment>
<evidence type="ECO:0000313" key="3">
    <source>
        <dbReference type="Proteomes" id="UP000652219"/>
    </source>
</evidence>
<evidence type="ECO:0000313" key="2">
    <source>
        <dbReference type="EMBL" id="KAF6818481.1"/>
    </source>
</evidence>
<accession>A0A8H6JTC9</accession>
<keyword evidence="3" id="KW-1185">Reference proteome</keyword>
<name>A0A8H6JTC9_9PEZI</name>
<sequence>MVPPEQQPIFKQQPSYGWLKSNPTRNIRRALSAKLFGPRANYYQRARRAFPDPTFIYDDDDDDDDDSSACAPPVERPRSGGMHLVGHSATIYPPKKRQCVRLVSSELARKRAKRIMDPQILKLRACSTAVVINDSEVIPIMFSISAGHSHGSLSSHREGGRESPTGFYPRGKDPMFRPAHNLVHKITVVPTLSSSTTGSNNCTPVPRRGWGFEKCKSQAGITEPSFAMTFGKRVRCCIVFPDTTKVNTSESVLFALYDDPKLNS</sequence>
<feature type="compositionally biased region" description="Acidic residues" evidence="1">
    <location>
        <begin position="57"/>
        <end position="67"/>
    </location>
</feature>
<dbReference type="EMBL" id="WIGN01000015">
    <property type="protein sequence ID" value="KAF6818481.1"/>
    <property type="molecule type" value="Genomic_DNA"/>
</dbReference>
<evidence type="ECO:0000256" key="1">
    <source>
        <dbReference type="SAM" id="MobiDB-lite"/>
    </source>
</evidence>